<comment type="caution">
    <text evidence="5">The sequence shown here is derived from an EMBL/GenBank/DDBJ whole genome shotgun (WGS) entry which is preliminary data.</text>
</comment>
<dbReference type="EMBL" id="JAHMUF010000012">
    <property type="protein sequence ID" value="KAG7193439.1"/>
    <property type="molecule type" value="Genomic_DNA"/>
</dbReference>
<sequence length="418" mass="46774">MLQPQERLRLAVIEGNLPIAKRLLSRFPELWLNIDYQNNGWSNLHYASNGGNYLVCFHLISLYNHRQSECKDLQITPFDLLAFDQMLVIHLAAENHHIQTLHYLLQEFPGSFWLNSPGGCHGRTPLHLSCIKGFQEGIRLLVEYGADPAIKDNLGNTSLHYLFEYEHMECVWAIHQVILRNAKSKDEAEAFLNKLELIKNNKGSTALDYAPSVAFRNQYKKRKQHVLSQDLNGTILELADLVSRKSALTLDETKSISSKGTLTSTATNANCSLSNKFPVIEADVYPSLDDELITKRAHSQSLPTDLPQPTKISEHPTTTRRRSNTTIAKASTGTPQPPTATCGVYPKPPPPPLKSITISPSIRNSSFSLENVTLTESRPFSVVLPQLPHNDLSSSEKYNGNLARSSIQGSDSKDRQRL</sequence>
<protein>
    <submittedName>
        <fullName evidence="5">Uncharacterized protein</fullName>
    </submittedName>
</protein>
<dbReference type="RefSeq" id="XP_043048987.1">
    <property type="nucleotide sequence ID" value="XM_043191680.1"/>
</dbReference>
<dbReference type="PANTHER" id="PTHR24198">
    <property type="entry name" value="ANKYRIN REPEAT AND PROTEIN KINASE DOMAIN-CONTAINING PROTEIN"/>
    <property type="match status" value="1"/>
</dbReference>
<evidence type="ECO:0000256" key="4">
    <source>
        <dbReference type="SAM" id="MobiDB-lite"/>
    </source>
</evidence>
<feature type="region of interest" description="Disordered" evidence="4">
    <location>
        <begin position="392"/>
        <end position="418"/>
    </location>
</feature>
<evidence type="ECO:0000256" key="3">
    <source>
        <dbReference type="PROSITE-ProRule" id="PRU00023"/>
    </source>
</evidence>
<evidence type="ECO:0000313" key="5">
    <source>
        <dbReference type="EMBL" id="KAG7193439.1"/>
    </source>
</evidence>
<dbReference type="PROSITE" id="PS50088">
    <property type="entry name" value="ANK_REPEAT"/>
    <property type="match status" value="1"/>
</dbReference>
<feature type="compositionally biased region" description="Polar residues" evidence="4">
    <location>
        <begin position="324"/>
        <end position="334"/>
    </location>
</feature>
<feature type="repeat" description="ANK" evidence="3">
    <location>
        <begin position="121"/>
        <end position="153"/>
    </location>
</feature>
<dbReference type="Pfam" id="PF12796">
    <property type="entry name" value="Ank_2"/>
    <property type="match status" value="1"/>
</dbReference>
<feature type="compositionally biased region" description="Polar residues" evidence="4">
    <location>
        <begin position="392"/>
        <end position="410"/>
    </location>
</feature>
<dbReference type="AlphaFoldDB" id="A0A9P8AIA3"/>
<dbReference type="OrthoDB" id="823504at2759"/>
<dbReference type="InterPro" id="IPR036770">
    <property type="entry name" value="Ankyrin_rpt-contain_sf"/>
</dbReference>
<dbReference type="InterPro" id="IPR002110">
    <property type="entry name" value="Ankyrin_rpt"/>
</dbReference>
<accession>A0A9P8AIA3</accession>
<name>A0A9P8AIA3_9ASCO</name>
<proteinExistence type="predicted"/>
<dbReference type="SMART" id="SM00248">
    <property type="entry name" value="ANK"/>
    <property type="match status" value="4"/>
</dbReference>
<evidence type="ECO:0000256" key="1">
    <source>
        <dbReference type="ARBA" id="ARBA00022737"/>
    </source>
</evidence>
<dbReference type="PROSITE" id="PS50297">
    <property type="entry name" value="ANK_REP_REGION"/>
    <property type="match status" value="1"/>
</dbReference>
<keyword evidence="6" id="KW-1185">Reference proteome</keyword>
<feature type="region of interest" description="Disordered" evidence="4">
    <location>
        <begin position="298"/>
        <end position="359"/>
    </location>
</feature>
<dbReference type="SUPFAM" id="SSF48403">
    <property type="entry name" value="Ankyrin repeat"/>
    <property type="match status" value="1"/>
</dbReference>
<reference evidence="5" key="1">
    <citation type="submission" date="2021-03" db="EMBL/GenBank/DDBJ databases">
        <authorList>
            <person name="Palmer J.M."/>
        </authorList>
    </citation>
    <scope>NUCLEOTIDE SEQUENCE</scope>
    <source>
        <strain evidence="5">ARV_011</strain>
    </source>
</reference>
<dbReference type="Gene3D" id="1.25.40.20">
    <property type="entry name" value="Ankyrin repeat-containing domain"/>
    <property type="match status" value="1"/>
</dbReference>
<evidence type="ECO:0000256" key="2">
    <source>
        <dbReference type="ARBA" id="ARBA00023043"/>
    </source>
</evidence>
<dbReference type="Proteomes" id="UP000790833">
    <property type="component" value="Unassembled WGS sequence"/>
</dbReference>
<dbReference type="GeneID" id="66114231"/>
<keyword evidence="2 3" id="KW-0040">ANK repeat</keyword>
<evidence type="ECO:0000313" key="6">
    <source>
        <dbReference type="Proteomes" id="UP000790833"/>
    </source>
</evidence>
<keyword evidence="1" id="KW-0677">Repeat</keyword>
<gene>
    <name evidence="5" type="ORF">KQ657_000857</name>
</gene>
<organism evidence="5 6">
    <name type="scientific">Scheffersomyces spartinae</name>
    <dbReference type="NCBI Taxonomy" id="45513"/>
    <lineage>
        <taxon>Eukaryota</taxon>
        <taxon>Fungi</taxon>
        <taxon>Dikarya</taxon>
        <taxon>Ascomycota</taxon>
        <taxon>Saccharomycotina</taxon>
        <taxon>Pichiomycetes</taxon>
        <taxon>Debaryomycetaceae</taxon>
        <taxon>Scheffersomyces</taxon>
    </lineage>
</organism>
<dbReference type="PANTHER" id="PTHR24198:SF165">
    <property type="entry name" value="ANKYRIN REPEAT-CONTAINING PROTEIN-RELATED"/>
    <property type="match status" value="1"/>
</dbReference>